<evidence type="ECO:0000313" key="3">
    <source>
        <dbReference type="Proteomes" id="UP000268658"/>
    </source>
</evidence>
<dbReference type="KEGG" id="avc:NCTC10951_00043"/>
<accession>A0A448PGZ9</accession>
<organism evidence="2 3">
    <name type="scientific">Actinomyces viscosus</name>
    <dbReference type="NCBI Taxonomy" id="1656"/>
    <lineage>
        <taxon>Bacteria</taxon>
        <taxon>Bacillati</taxon>
        <taxon>Actinomycetota</taxon>
        <taxon>Actinomycetes</taxon>
        <taxon>Actinomycetales</taxon>
        <taxon>Actinomycetaceae</taxon>
        <taxon>Actinomyces</taxon>
    </lineage>
</organism>
<dbReference type="EMBL" id="LR134477">
    <property type="protein sequence ID" value="VEI14190.1"/>
    <property type="molecule type" value="Genomic_DNA"/>
</dbReference>
<keyword evidence="1" id="KW-1133">Transmembrane helix</keyword>
<name>A0A448PGZ9_ACTVI</name>
<reference evidence="2 3" key="1">
    <citation type="submission" date="2018-12" db="EMBL/GenBank/DDBJ databases">
        <authorList>
            <consortium name="Pathogen Informatics"/>
        </authorList>
    </citation>
    <scope>NUCLEOTIDE SEQUENCE [LARGE SCALE GENOMIC DNA]</scope>
    <source>
        <strain evidence="2 3">NCTC10951</strain>
    </source>
</reference>
<dbReference type="Proteomes" id="UP000268658">
    <property type="component" value="Chromosome"/>
</dbReference>
<keyword evidence="1" id="KW-0472">Membrane</keyword>
<dbReference type="AlphaFoldDB" id="A0A448PGZ9"/>
<sequence>MRTAWYWENRKAPNWWYWAAVTVLCTLSSLSGYLQYRTYQADLPAQGITWDALWPHSTLLLSMWLTAGSGRLRGAAGSR</sequence>
<evidence type="ECO:0000313" key="2">
    <source>
        <dbReference type="EMBL" id="VEI14190.1"/>
    </source>
</evidence>
<proteinExistence type="predicted"/>
<keyword evidence="1" id="KW-0812">Transmembrane</keyword>
<gene>
    <name evidence="2" type="ORF">NCTC10951_00043</name>
</gene>
<feature type="transmembrane region" description="Helical" evidence="1">
    <location>
        <begin position="15"/>
        <end position="34"/>
    </location>
</feature>
<evidence type="ECO:0000256" key="1">
    <source>
        <dbReference type="SAM" id="Phobius"/>
    </source>
</evidence>
<protein>
    <submittedName>
        <fullName evidence="2">Uncharacterized protein</fullName>
    </submittedName>
</protein>